<feature type="binding site" evidence="17">
    <location>
        <position position="321"/>
    </location>
    <ligand>
        <name>substrate</name>
    </ligand>
</feature>
<feature type="domain" description="Fumarylacetoacetase-like C-terminal" evidence="20">
    <location>
        <begin position="318"/>
        <end position="619"/>
    </location>
</feature>
<evidence type="ECO:0000256" key="4">
    <source>
        <dbReference type="ARBA" id="ARBA00004782"/>
    </source>
</evidence>
<keyword evidence="10 18" id="KW-0106">Calcium</keyword>
<evidence type="ECO:0000313" key="22">
    <source>
        <dbReference type="EMBL" id="PRP78741.1"/>
    </source>
</evidence>
<feature type="binding site" evidence="18">
    <location>
        <position position="463"/>
    </location>
    <ligand>
        <name>Mg(2+)</name>
        <dbReference type="ChEBI" id="CHEBI:18420"/>
    </ligand>
</feature>
<evidence type="ECO:0000256" key="1">
    <source>
        <dbReference type="ARBA" id="ARBA00000353"/>
    </source>
</evidence>
<dbReference type="Proteomes" id="UP000241769">
    <property type="component" value="Unassembled WGS sequence"/>
</dbReference>
<feature type="binding site" evidence="18">
    <location>
        <position position="426"/>
    </location>
    <ligand>
        <name>Mg(2+)</name>
        <dbReference type="ChEBI" id="CHEBI:18420"/>
    </ligand>
</feature>
<dbReference type="GO" id="GO:0006559">
    <property type="term" value="P:L-phenylalanine catabolic process"/>
    <property type="evidence" value="ECO:0007669"/>
    <property type="project" value="UniProtKB-UniPathway"/>
</dbReference>
<feature type="active site" description="Proton acceptor" evidence="16">
    <location>
        <position position="326"/>
    </location>
</feature>
<comment type="caution">
    <text evidence="22">The sequence shown here is derived from an EMBL/GenBank/DDBJ whole genome shotgun (WGS) entry which is preliminary data.</text>
</comment>
<evidence type="ECO:0000256" key="7">
    <source>
        <dbReference type="ARBA" id="ARBA00014741"/>
    </source>
</evidence>
<dbReference type="FunFam" id="3.90.850.10:FF:000004">
    <property type="entry name" value="Fumarylacetoacetase"/>
    <property type="match status" value="1"/>
</dbReference>
<sequence length="633" mass="69800">MNSSLQPFNQSMTKCLLFILPLFALASAANSAFITLQYKQQIDGVTNCSQVALLTAQSLNYCYNSIRYTNNTSNTYSSGCSGAYNTTTYSSNVCTNSSTYLYYTTATSYNPAPSGSDLVQMVFANGQCSGQPVWTQISYGVSSAGTTSACQPTTLNGFTTLSVMGNSSQVRFVNQAAGNIYSVWALLVLLTFSLFIQVHPDSDFPIQNLPYGIFSRNTHEEPRVGVAIGDFILDLSVIADAGFFGGELAHHSRVFHQKSLNEFMALGRPAWREARAIIMKLLSADEPALRDHSELRFKAFSPISECILYIPANIGDYTDFYSSKEHASNIGTMWRGKDNALMPNWLHIPIGYHGRSSSVVVSGTPIRRPQGQTRPNENEPPVHVTCRVLDFEVETAFFVGPGNNMGDPINMDKAEEHIFGMVLMNDWSGDPRSHFTRSSEAARDIQKWEYQPLGPFNGKNFGTTISPWVVTLEALEPFRVQQPKQDPTPLKYLVDEGASSYDIHLRASVQTEKSLKPQVVSNTNFKHLYWTMKQQLVHHTSGGCNLRSGDLLASGTISGPTPDSYGSLTEKTWGGRDSWKVEEVNEERKYLLDGDTVIIEGHCQGEGYRIGFGKCAGKVVPATVKQIINAPLS</sequence>
<dbReference type="GO" id="GO:0004334">
    <property type="term" value="F:fumarylacetoacetase activity"/>
    <property type="evidence" value="ECO:0007669"/>
    <property type="project" value="UniProtKB-EC"/>
</dbReference>
<keyword evidence="8 18" id="KW-0479">Metal-binding</keyword>
<feature type="binding site" evidence="18">
    <location>
        <position position="392"/>
    </location>
    <ligand>
        <name>Ca(2+)</name>
        <dbReference type="ChEBI" id="CHEBI:29108"/>
    </ligand>
</feature>
<dbReference type="InterPro" id="IPR015377">
    <property type="entry name" value="Fumarylacetoacetase_N"/>
</dbReference>
<evidence type="ECO:0000256" key="3">
    <source>
        <dbReference type="ARBA" id="ARBA00001946"/>
    </source>
</evidence>
<dbReference type="SUPFAM" id="SSF56529">
    <property type="entry name" value="FAH"/>
    <property type="match status" value="1"/>
</dbReference>
<feature type="binding site" evidence="18">
    <location>
        <position position="459"/>
    </location>
    <ligand>
        <name>Mg(2+)</name>
        <dbReference type="ChEBI" id="CHEBI:18420"/>
    </ligand>
</feature>
<dbReference type="Pfam" id="PF01557">
    <property type="entry name" value="FAA_hydrolase"/>
    <property type="match status" value="1"/>
</dbReference>
<evidence type="ECO:0000256" key="19">
    <source>
        <dbReference type="SAM" id="SignalP"/>
    </source>
</evidence>
<dbReference type="OrthoDB" id="9971669at2759"/>
<evidence type="ECO:0000256" key="17">
    <source>
        <dbReference type="PIRSR" id="PIRSR605959-2"/>
    </source>
</evidence>
<dbReference type="InterPro" id="IPR036462">
    <property type="entry name" value="Fumarylacetoacetase_N_sf"/>
</dbReference>
<dbReference type="PANTHER" id="PTHR43069">
    <property type="entry name" value="FUMARYLACETOACETASE"/>
    <property type="match status" value="1"/>
</dbReference>
<keyword evidence="13" id="KW-0585">Phenylalanine catabolism</keyword>
<feature type="binding site" evidence="18">
    <location>
        <position position="394"/>
    </location>
    <ligand>
        <name>Ca(2+)</name>
        <dbReference type="ChEBI" id="CHEBI:29108"/>
    </ligand>
</feature>
<evidence type="ECO:0000259" key="20">
    <source>
        <dbReference type="Pfam" id="PF01557"/>
    </source>
</evidence>
<dbReference type="Gene3D" id="2.30.30.230">
    <property type="entry name" value="Fumarylacetoacetase, N-terminal domain"/>
    <property type="match status" value="1"/>
</dbReference>
<feature type="binding site" evidence="18">
    <location>
        <position position="426"/>
    </location>
    <ligand>
        <name>Ca(2+)</name>
        <dbReference type="ChEBI" id="CHEBI:29108"/>
    </ligand>
</feature>
<evidence type="ECO:0000256" key="13">
    <source>
        <dbReference type="ARBA" id="ARBA00023232"/>
    </source>
</evidence>
<dbReference type="GO" id="GO:1902000">
    <property type="term" value="P:homogentisate catabolic process"/>
    <property type="evidence" value="ECO:0007669"/>
    <property type="project" value="TreeGrafter"/>
</dbReference>
<reference evidence="22 23" key="1">
    <citation type="journal article" date="2018" name="Genome Biol. Evol.">
        <title>Multiple Roots of Fruiting Body Formation in Amoebozoa.</title>
        <authorList>
            <person name="Hillmann F."/>
            <person name="Forbes G."/>
            <person name="Novohradska S."/>
            <person name="Ferling I."/>
            <person name="Riege K."/>
            <person name="Groth M."/>
            <person name="Westermann M."/>
            <person name="Marz M."/>
            <person name="Spaller T."/>
            <person name="Winckler T."/>
            <person name="Schaap P."/>
            <person name="Glockner G."/>
        </authorList>
    </citation>
    <scope>NUCLEOTIDE SEQUENCE [LARGE SCALE GENOMIC DNA]</scope>
    <source>
        <strain evidence="22 23">Jena</strain>
    </source>
</reference>
<keyword evidence="9 22" id="KW-0378">Hydrolase</keyword>
<dbReference type="FunCoup" id="A0A2P6N478">
    <property type="interactions" value="46"/>
</dbReference>
<comment type="similarity">
    <text evidence="5">Belongs to the FAH family.</text>
</comment>
<dbReference type="InParanoid" id="A0A2P6N478"/>
<comment type="catalytic activity">
    <reaction evidence="1">
        <text>4-fumarylacetoacetate + H2O = acetoacetate + fumarate + H(+)</text>
        <dbReference type="Rhea" id="RHEA:10244"/>
        <dbReference type="ChEBI" id="CHEBI:13705"/>
        <dbReference type="ChEBI" id="CHEBI:15377"/>
        <dbReference type="ChEBI" id="CHEBI:15378"/>
        <dbReference type="ChEBI" id="CHEBI:18034"/>
        <dbReference type="ChEBI" id="CHEBI:29806"/>
        <dbReference type="EC" id="3.7.1.2"/>
    </reaction>
</comment>
<evidence type="ECO:0000259" key="21">
    <source>
        <dbReference type="Pfam" id="PF09298"/>
    </source>
</evidence>
<gene>
    <name evidence="22" type="ORF">PROFUN_13319</name>
</gene>
<dbReference type="InterPro" id="IPR005959">
    <property type="entry name" value="Fumarylacetoacetase"/>
</dbReference>
<evidence type="ECO:0000256" key="18">
    <source>
        <dbReference type="PIRSR" id="PIRSR605959-3"/>
    </source>
</evidence>
<feature type="binding site" evidence="18">
    <location>
        <position position="319"/>
    </location>
    <ligand>
        <name>Ca(2+)</name>
        <dbReference type="ChEBI" id="CHEBI:29108"/>
    </ligand>
</feature>
<dbReference type="EMBL" id="MDYQ01000208">
    <property type="protein sequence ID" value="PRP78741.1"/>
    <property type="molecule type" value="Genomic_DNA"/>
</dbReference>
<dbReference type="STRING" id="1890364.A0A2P6N478"/>
<feature type="binding site" evidence="17">
    <location>
        <position position="335"/>
    </location>
    <ligand>
        <name>substrate</name>
    </ligand>
</feature>
<accession>A0A2P6N478</accession>
<dbReference type="EC" id="3.7.1.2" evidence="6"/>
<feature type="domain" description="Fumarylacetoacetase N-terminal" evidence="21">
    <location>
        <begin position="207"/>
        <end position="311"/>
    </location>
</feature>
<keyword evidence="23" id="KW-1185">Reference proteome</keyword>
<dbReference type="InterPro" id="IPR036663">
    <property type="entry name" value="Fumarylacetoacetase_C_sf"/>
</dbReference>
<evidence type="ECO:0000256" key="5">
    <source>
        <dbReference type="ARBA" id="ARBA00010211"/>
    </source>
</evidence>
<dbReference type="NCBIfam" id="TIGR01266">
    <property type="entry name" value="fum_ac_acetase"/>
    <property type="match status" value="1"/>
</dbReference>
<evidence type="ECO:0000313" key="23">
    <source>
        <dbReference type="Proteomes" id="UP000241769"/>
    </source>
</evidence>
<feature type="binding site" evidence="17">
    <location>
        <position position="446"/>
    </location>
    <ligand>
        <name>substrate</name>
    </ligand>
</feature>
<dbReference type="SUPFAM" id="SSF63433">
    <property type="entry name" value="Fumarylacetoacetate hydrolase, FAH, N-terminal domain"/>
    <property type="match status" value="1"/>
</dbReference>
<dbReference type="InterPro" id="IPR011234">
    <property type="entry name" value="Fumarylacetoacetase-like_C"/>
</dbReference>
<keyword evidence="12" id="KW-0828">Tyrosine catabolism</keyword>
<dbReference type="Gene3D" id="3.90.850.10">
    <property type="entry name" value="Fumarylacetoacetase-like, C-terminal domain"/>
    <property type="match status" value="1"/>
</dbReference>
<feature type="chain" id="PRO_5015183009" description="Fumarylacetoacetase" evidence="19">
    <location>
        <begin position="29"/>
        <end position="633"/>
    </location>
</feature>
<evidence type="ECO:0000256" key="9">
    <source>
        <dbReference type="ARBA" id="ARBA00022801"/>
    </source>
</evidence>
<dbReference type="FunFam" id="2.30.30.230:FF:000001">
    <property type="entry name" value="Fumarylacetoacetase"/>
    <property type="match status" value="1"/>
</dbReference>
<evidence type="ECO:0000256" key="15">
    <source>
        <dbReference type="ARBA" id="ARBA00031740"/>
    </source>
</evidence>
<comment type="cofactor">
    <cofactor evidence="3 18">
        <name>Mg(2+)</name>
        <dbReference type="ChEBI" id="CHEBI:18420"/>
    </cofactor>
</comment>
<evidence type="ECO:0000256" key="14">
    <source>
        <dbReference type="ARBA" id="ARBA00030270"/>
    </source>
</evidence>
<comment type="pathway">
    <text evidence="4">Amino-acid degradation; L-phenylalanine degradation; acetoacetate and fumarate from L-phenylalanine: step 6/6.</text>
</comment>
<evidence type="ECO:0000256" key="8">
    <source>
        <dbReference type="ARBA" id="ARBA00022723"/>
    </source>
</evidence>
<keyword evidence="11 18" id="KW-0460">Magnesium</keyword>
<feature type="binding site" evidence="17">
    <location>
        <position position="450"/>
    </location>
    <ligand>
        <name>substrate</name>
    </ligand>
</feature>
<dbReference type="PANTHER" id="PTHR43069:SF2">
    <property type="entry name" value="FUMARYLACETOACETASE"/>
    <property type="match status" value="1"/>
</dbReference>
<protein>
    <recommendedName>
        <fullName evidence="7">Fumarylacetoacetase</fullName>
        <ecNumber evidence="6">3.7.1.2</ecNumber>
    </recommendedName>
    <alternativeName>
        <fullName evidence="14">Beta-diketonase</fullName>
    </alternativeName>
    <alternativeName>
        <fullName evidence="15">Fumarylacetoacetate hydrolase</fullName>
    </alternativeName>
</protein>
<keyword evidence="19" id="KW-0732">Signal</keyword>
<dbReference type="GO" id="GO:0006572">
    <property type="term" value="P:L-tyrosine catabolic process"/>
    <property type="evidence" value="ECO:0007669"/>
    <property type="project" value="UniProtKB-KW"/>
</dbReference>
<evidence type="ECO:0000256" key="16">
    <source>
        <dbReference type="PIRSR" id="PIRSR605959-1"/>
    </source>
</evidence>
<proteinExistence type="inferred from homology"/>
<feature type="binding site" evidence="17">
    <location>
        <position position="556"/>
    </location>
    <ligand>
        <name>substrate</name>
    </ligand>
</feature>
<feature type="signal peptide" evidence="19">
    <location>
        <begin position="1"/>
        <end position="28"/>
    </location>
</feature>
<evidence type="ECO:0000256" key="10">
    <source>
        <dbReference type="ARBA" id="ARBA00022837"/>
    </source>
</evidence>
<evidence type="ECO:0000256" key="11">
    <source>
        <dbReference type="ARBA" id="ARBA00022842"/>
    </source>
</evidence>
<comment type="cofactor">
    <cofactor evidence="2 18">
        <name>Ca(2+)</name>
        <dbReference type="ChEBI" id="CHEBI:29108"/>
    </cofactor>
</comment>
<evidence type="ECO:0000256" key="12">
    <source>
        <dbReference type="ARBA" id="ARBA00022878"/>
    </source>
</evidence>
<dbReference type="AlphaFoldDB" id="A0A2P6N478"/>
<dbReference type="GO" id="GO:0046872">
    <property type="term" value="F:metal ion binding"/>
    <property type="evidence" value="ECO:0007669"/>
    <property type="project" value="UniProtKB-KW"/>
</dbReference>
<name>A0A2P6N478_9EUKA</name>
<organism evidence="22 23">
    <name type="scientific">Planoprotostelium fungivorum</name>
    <dbReference type="NCBI Taxonomy" id="1890364"/>
    <lineage>
        <taxon>Eukaryota</taxon>
        <taxon>Amoebozoa</taxon>
        <taxon>Evosea</taxon>
        <taxon>Variosea</taxon>
        <taxon>Cavosteliida</taxon>
        <taxon>Cavosteliaceae</taxon>
        <taxon>Planoprotostelium</taxon>
    </lineage>
</organism>
<dbReference type="Pfam" id="PF09298">
    <property type="entry name" value="FAA_hydrolase_N"/>
    <property type="match status" value="1"/>
</dbReference>
<evidence type="ECO:0000256" key="2">
    <source>
        <dbReference type="ARBA" id="ARBA00001913"/>
    </source>
</evidence>
<dbReference type="UniPathway" id="UPA00139">
    <property type="reaction ID" value="UER00341"/>
</dbReference>
<evidence type="ECO:0000256" key="6">
    <source>
        <dbReference type="ARBA" id="ARBA00012094"/>
    </source>
</evidence>